<evidence type="ECO:0000256" key="5">
    <source>
        <dbReference type="ARBA" id="ARBA00022670"/>
    </source>
</evidence>
<evidence type="ECO:0000256" key="8">
    <source>
        <dbReference type="ARBA" id="ARBA00058284"/>
    </source>
</evidence>
<evidence type="ECO:0000256" key="9">
    <source>
        <dbReference type="ARBA" id="ARBA00069892"/>
    </source>
</evidence>
<dbReference type="GO" id="GO:0006508">
    <property type="term" value="P:proteolysis"/>
    <property type="evidence" value="ECO:0007669"/>
    <property type="project" value="UniProtKB-KW"/>
</dbReference>
<protein>
    <recommendedName>
        <fullName evidence="9">Josephin-2</fullName>
        <ecNumber evidence="3">3.4.19.12</ecNumber>
    </recommendedName>
    <alternativeName>
        <fullName evidence="10">Josephin domain-containing protein 2</fullName>
    </alternativeName>
</protein>
<proteinExistence type="predicted"/>
<gene>
    <name evidence="13" type="primary">Josd2</name>
    <name evidence="13" type="ORF">CHLAEN_R13509</name>
</gene>
<dbReference type="InterPro" id="IPR040053">
    <property type="entry name" value="JOSD1/2"/>
</dbReference>
<comment type="caution">
    <text evidence="11">Lacks conserved residue(s) required for the propagation of feature annotation.</text>
</comment>
<dbReference type="PROSITE" id="PS50957">
    <property type="entry name" value="JOSEPHIN"/>
    <property type="match status" value="1"/>
</dbReference>
<evidence type="ECO:0000256" key="2">
    <source>
        <dbReference type="ARBA" id="ARBA00004514"/>
    </source>
</evidence>
<evidence type="ECO:0000313" key="13">
    <source>
        <dbReference type="EMBL" id="NXI53777.1"/>
    </source>
</evidence>
<keyword evidence="14" id="KW-1185">Reference proteome</keyword>
<reference evidence="13 14" key="1">
    <citation type="submission" date="2019-09" db="EMBL/GenBank/DDBJ databases">
        <title>Bird 10,000 Genomes (B10K) Project - Family phase.</title>
        <authorList>
            <person name="Zhang G."/>
        </authorList>
    </citation>
    <scope>NUCLEOTIDE SEQUENCE [LARGE SCALE GENOMIC DNA]</scope>
    <source>
        <strain evidence="13">B10K-DU-001-61</strain>
        <tissue evidence="13">Muscle</tissue>
    </source>
</reference>
<dbReference type="GO" id="GO:0005829">
    <property type="term" value="C:cytosol"/>
    <property type="evidence" value="ECO:0007669"/>
    <property type="project" value="UniProtKB-SubCell"/>
</dbReference>
<dbReference type="FunFam" id="3.90.70.40:FF:000003">
    <property type="entry name" value="josephin-2 isoform X1"/>
    <property type="match status" value="1"/>
</dbReference>
<dbReference type="GO" id="GO:0004843">
    <property type="term" value="F:cysteine-type deubiquitinase activity"/>
    <property type="evidence" value="ECO:0007669"/>
    <property type="project" value="UniProtKB-EC"/>
</dbReference>
<comment type="caution">
    <text evidence="13">The sequence shown here is derived from an EMBL/GenBank/DDBJ whole genome shotgun (WGS) entry which is preliminary data.</text>
</comment>
<feature type="domain" description="Josephin" evidence="12">
    <location>
        <begin position="1"/>
        <end position="141"/>
    </location>
</feature>
<dbReference type="OrthoDB" id="422700at2759"/>
<dbReference type="EMBL" id="VWZY01005777">
    <property type="protein sequence ID" value="NXI53777.1"/>
    <property type="molecule type" value="Genomic_DNA"/>
</dbReference>
<dbReference type="InterPro" id="IPR006155">
    <property type="entry name" value="Josephin"/>
</dbReference>
<dbReference type="SMART" id="SM01246">
    <property type="entry name" value="Josephin"/>
    <property type="match status" value="1"/>
</dbReference>
<dbReference type="PANTHER" id="PTHR13291:SF2">
    <property type="entry name" value="JOSEPHIN-2"/>
    <property type="match status" value="1"/>
</dbReference>
<evidence type="ECO:0000313" key="14">
    <source>
        <dbReference type="Proteomes" id="UP000579406"/>
    </source>
</evidence>
<dbReference type="Pfam" id="PF02099">
    <property type="entry name" value="Josephin"/>
    <property type="match status" value="1"/>
</dbReference>
<evidence type="ECO:0000256" key="1">
    <source>
        <dbReference type="ARBA" id="ARBA00000707"/>
    </source>
</evidence>
<feature type="non-terminal residue" evidence="13">
    <location>
        <position position="141"/>
    </location>
</feature>
<evidence type="ECO:0000259" key="12">
    <source>
        <dbReference type="PROSITE" id="PS50957"/>
    </source>
</evidence>
<dbReference type="AlphaFoldDB" id="A0A7K9TZ10"/>
<evidence type="ECO:0000256" key="6">
    <source>
        <dbReference type="ARBA" id="ARBA00022786"/>
    </source>
</evidence>
<evidence type="ECO:0000256" key="3">
    <source>
        <dbReference type="ARBA" id="ARBA00012759"/>
    </source>
</evidence>
<dbReference type="PANTHER" id="PTHR13291">
    <property type="entry name" value="JOSEPHIN 1, 2"/>
    <property type="match status" value="1"/>
</dbReference>
<evidence type="ECO:0000256" key="7">
    <source>
        <dbReference type="ARBA" id="ARBA00022801"/>
    </source>
</evidence>
<sequence>RRLSPNSFFNPHRSFLGTGNYDINVIMGALQSLELVGIWWDKRRSLERLVLDQILGFILNVPSPVSLGSLTLPLRRKHWLAVRQHRGTYYNLDSKLRTPAAIGGEAELRAFLQDFLSRGLCEVFVVVERDVEEAGSWLRPD</sequence>
<evidence type="ECO:0000256" key="4">
    <source>
        <dbReference type="ARBA" id="ARBA00022490"/>
    </source>
</evidence>
<keyword evidence="7" id="KW-0378">Hydrolase</keyword>
<feature type="non-terminal residue" evidence="13">
    <location>
        <position position="1"/>
    </location>
</feature>
<dbReference type="GO" id="GO:0016579">
    <property type="term" value="P:protein deubiquitination"/>
    <property type="evidence" value="ECO:0007669"/>
    <property type="project" value="InterPro"/>
</dbReference>
<evidence type="ECO:0000256" key="10">
    <source>
        <dbReference type="ARBA" id="ARBA00077222"/>
    </source>
</evidence>
<dbReference type="Gene3D" id="3.90.70.40">
    <property type="match status" value="1"/>
</dbReference>
<keyword evidence="6" id="KW-0833">Ubl conjugation pathway</keyword>
<organism evidence="13 14">
    <name type="scientific">Chloroceryle aenea</name>
    <name type="common">American pygmy kingfisher</name>
    <dbReference type="NCBI Taxonomy" id="176938"/>
    <lineage>
        <taxon>Eukaryota</taxon>
        <taxon>Metazoa</taxon>
        <taxon>Chordata</taxon>
        <taxon>Craniata</taxon>
        <taxon>Vertebrata</taxon>
        <taxon>Euteleostomi</taxon>
        <taxon>Archelosauria</taxon>
        <taxon>Archosauria</taxon>
        <taxon>Dinosauria</taxon>
        <taxon>Saurischia</taxon>
        <taxon>Theropoda</taxon>
        <taxon>Coelurosauria</taxon>
        <taxon>Aves</taxon>
        <taxon>Neognathae</taxon>
        <taxon>Neoaves</taxon>
        <taxon>Telluraves</taxon>
        <taxon>Coraciimorphae</taxon>
        <taxon>Coraciiformes</taxon>
        <taxon>Cerylidae</taxon>
        <taxon>Chloroceryle</taxon>
    </lineage>
</organism>
<comment type="function">
    <text evidence="8">Cleaves 'Lys-63'-linked poly-ubiquitin chains, and with lesser efficiency 'Lys-48'-linked poly-ubiquitin chains (in vitro). May act as a deubiquitinating enzyme.</text>
</comment>
<accession>A0A7K9TZ10</accession>
<keyword evidence="4" id="KW-0963">Cytoplasm</keyword>
<evidence type="ECO:0000256" key="11">
    <source>
        <dbReference type="PROSITE-ProRule" id="PRU00331"/>
    </source>
</evidence>
<name>A0A7K9TZ10_9AVES</name>
<dbReference type="EC" id="3.4.19.12" evidence="3"/>
<comment type="catalytic activity">
    <reaction evidence="1">
        <text>Thiol-dependent hydrolysis of ester, thioester, amide, peptide and isopeptide bonds formed by the C-terminal Gly of ubiquitin (a 76-residue protein attached to proteins as an intracellular targeting signal).</text>
        <dbReference type="EC" id="3.4.19.12"/>
    </reaction>
</comment>
<dbReference type="Proteomes" id="UP000579406">
    <property type="component" value="Unassembled WGS sequence"/>
</dbReference>
<keyword evidence="5" id="KW-0645">Protease</keyword>
<comment type="subcellular location">
    <subcellularLocation>
        <location evidence="2">Cytoplasm</location>
        <location evidence="2">Cytosol</location>
    </subcellularLocation>
</comment>